<reference evidence="1" key="2">
    <citation type="journal article" date="2022" name="New Phytol.">
        <title>Evolutionary transition to the ectomycorrhizal habit in the genomes of a hyperdiverse lineage of mushroom-forming fungi.</title>
        <authorList>
            <person name="Looney B."/>
            <person name="Miyauchi S."/>
            <person name="Morin E."/>
            <person name="Drula E."/>
            <person name="Courty P.E."/>
            <person name="Kohler A."/>
            <person name="Kuo A."/>
            <person name="LaButti K."/>
            <person name="Pangilinan J."/>
            <person name="Lipzen A."/>
            <person name="Riley R."/>
            <person name="Andreopoulos W."/>
            <person name="He G."/>
            <person name="Johnson J."/>
            <person name="Nolan M."/>
            <person name="Tritt A."/>
            <person name="Barry K.W."/>
            <person name="Grigoriev I.V."/>
            <person name="Nagy L.G."/>
            <person name="Hibbett D."/>
            <person name="Henrissat B."/>
            <person name="Matheny P.B."/>
            <person name="Labbe J."/>
            <person name="Martin F.M."/>
        </authorList>
    </citation>
    <scope>NUCLEOTIDE SEQUENCE</scope>
    <source>
        <strain evidence="1">FP105234-sp</strain>
    </source>
</reference>
<name>A0ACB8RFG4_9AGAM</name>
<accession>A0ACB8RFG4</accession>
<keyword evidence="2" id="KW-1185">Reference proteome</keyword>
<dbReference type="EMBL" id="MU276050">
    <property type="protein sequence ID" value="KAI0042740.1"/>
    <property type="molecule type" value="Genomic_DNA"/>
</dbReference>
<evidence type="ECO:0000313" key="2">
    <source>
        <dbReference type="Proteomes" id="UP000814033"/>
    </source>
</evidence>
<reference evidence="1" key="1">
    <citation type="submission" date="2021-02" db="EMBL/GenBank/DDBJ databases">
        <authorList>
            <consortium name="DOE Joint Genome Institute"/>
            <person name="Ahrendt S."/>
            <person name="Looney B.P."/>
            <person name="Miyauchi S."/>
            <person name="Morin E."/>
            <person name="Drula E."/>
            <person name="Courty P.E."/>
            <person name="Chicoki N."/>
            <person name="Fauchery L."/>
            <person name="Kohler A."/>
            <person name="Kuo A."/>
            <person name="Labutti K."/>
            <person name="Pangilinan J."/>
            <person name="Lipzen A."/>
            <person name="Riley R."/>
            <person name="Andreopoulos W."/>
            <person name="He G."/>
            <person name="Johnson J."/>
            <person name="Barry K.W."/>
            <person name="Grigoriev I.V."/>
            <person name="Nagy L."/>
            <person name="Hibbett D."/>
            <person name="Henrissat B."/>
            <person name="Matheny P.B."/>
            <person name="Labbe J."/>
            <person name="Martin F."/>
        </authorList>
    </citation>
    <scope>NUCLEOTIDE SEQUENCE</scope>
    <source>
        <strain evidence="1">FP105234-sp</strain>
    </source>
</reference>
<dbReference type="Proteomes" id="UP000814033">
    <property type="component" value="Unassembled WGS sequence"/>
</dbReference>
<sequence>MGFSGNYCSLCGCPLVDAYAAWYEKMGDKWPPEEDTGRYRPYPTKTADETVTISQRDGDVWADAVVLSRYFADNGFVNKGRSRSGFNMPDIDGEEGDWWEEEDAEPNIILHRICLSLLCRRLDTSPEGVWRSFFPAAHIVERSYPDWPLYVQLEIGNRQGQEFQFMTYHIRKLDDNKWDRWYDTSRMEECGWLLARPTVFPKLTKASNAVRLPPGAPCGTTSALALRVLGISELFTHVMSFLESPPLANYRDASPARHPHVLRAYAALQRTSRAFHALIAGRQDIYFALVRAAGWMLPVTPRDWAEWKAAGNPATIELAQWDWKAYVAVFVTLEDPHVRSRWRVERSVLQFGVPSEAWPSVWPGEMWAVGTVEKAMSLEEPEAFEWEDDPPEKDEDDEEEDA</sequence>
<comment type="caution">
    <text evidence="1">The sequence shown here is derived from an EMBL/GenBank/DDBJ whole genome shotgun (WGS) entry which is preliminary data.</text>
</comment>
<gene>
    <name evidence="1" type="ORF">FA95DRAFT_1564026</name>
</gene>
<protein>
    <submittedName>
        <fullName evidence="1">Uncharacterized protein</fullName>
    </submittedName>
</protein>
<evidence type="ECO:0000313" key="1">
    <source>
        <dbReference type="EMBL" id="KAI0042740.1"/>
    </source>
</evidence>
<organism evidence="1 2">
    <name type="scientific">Auriscalpium vulgare</name>
    <dbReference type="NCBI Taxonomy" id="40419"/>
    <lineage>
        <taxon>Eukaryota</taxon>
        <taxon>Fungi</taxon>
        <taxon>Dikarya</taxon>
        <taxon>Basidiomycota</taxon>
        <taxon>Agaricomycotina</taxon>
        <taxon>Agaricomycetes</taxon>
        <taxon>Russulales</taxon>
        <taxon>Auriscalpiaceae</taxon>
        <taxon>Auriscalpium</taxon>
    </lineage>
</organism>
<proteinExistence type="predicted"/>